<feature type="domain" description="EF-hand" evidence="3">
    <location>
        <begin position="311"/>
        <end position="346"/>
    </location>
</feature>
<dbReference type="Proteomes" id="UP001222027">
    <property type="component" value="Unassembled WGS sequence"/>
</dbReference>
<dbReference type="EMBL" id="JAQQAF010000004">
    <property type="protein sequence ID" value="KAJ8491706.1"/>
    <property type="molecule type" value="Genomic_DNA"/>
</dbReference>
<dbReference type="GO" id="GO:0005783">
    <property type="term" value="C:endoplasmic reticulum"/>
    <property type="evidence" value="ECO:0007669"/>
    <property type="project" value="TreeGrafter"/>
</dbReference>
<organism evidence="4 5">
    <name type="scientific">Ensete ventricosum</name>
    <name type="common">Abyssinian banana</name>
    <name type="synonym">Musa ensete</name>
    <dbReference type="NCBI Taxonomy" id="4639"/>
    <lineage>
        <taxon>Eukaryota</taxon>
        <taxon>Viridiplantae</taxon>
        <taxon>Streptophyta</taxon>
        <taxon>Embryophyta</taxon>
        <taxon>Tracheophyta</taxon>
        <taxon>Spermatophyta</taxon>
        <taxon>Magnoliopsida</taxon>
        <taxon>Liliopsida</taxon>
        <taxon>Zingiberales</taxon>
        <taxon>Musaceae</taxon>
        <taxon>Ensete</taxon>
    </lineage>
</organism>
<evidence type="ECO:0000256" key="1">
    <source>
        <dbReference type="ARBA" id="ARBA00022837"/>
    </source>
</evidence>
<dbReference type="PROSITE" id="PS00018">
    <property type="entry name" value="EF_HAND_1"/>
    <property type="match status" value="5"/>
</dbReference>
<dbReference type="Gene3D" id="1.10.238.10">
    <property type="entry name" value="EF-hand"/>
    <property type="match status" value="3"/>
</dbReference>
<accession>A0AAV8R3U3</accession>
<keyword evidence="5" id="KW-1185">Reference proteome</keyword>
<dbReference type="AlphaFoldDB" id="A0AAV8R3U3"/>
<reference evidence="4 5" key="1">
    <citation type="submission" date="2022-12" db="EMBL/GenBank/DDBJ databases">
        <title>Chromosome-scale assembly of the Ensete ventricosum genome.</title>
        <authorList>
            <person name="Dussert Y."/>
            <person name="Stocks J."/>
            <person name="Wendawek A."/>
            <person name="Woldeyes F."/>
            <person name="Nichols R.A."/>
            <person name="Borrell J.S."/>
        </authorList>
    </citation>
    <scope>NUCLEOTIDE SEQUENCE [LARGE SCALE GENOMIC DNA]</scope>
    <source>
        <strain evidence="5">cv. Maze</strain>
        <tissue evidence="4">Seeds</tissue>
    </source>
</reference>
<keyword evidence="2" id="KW-0812">Transmembrane</keyword>
<proteinExistence type="predicted"/>
<dbReference type="PANTHER" id="PTHR10827:SF101">
    <property type="entry name" value="CALCIUM-BINDING EF HAND FAMILY PROTEIN"/>
    <property type="match status" value="1"/>
</dbReference>
<evidence type="ECO:0000256" key="2">
    <source>
        <dbReference type="SAM" id="Phobius"/>
    </source>
</evidence>
<dbReference type="Pfam" id="PF13499">
    <property type="entry name" value="EF-hand_7"/>
    <property type="match status" value="1"/>
</dbReference>
<keyword evidence="1" id="KW-0106">Calcium</keyword>
<dbReference type="SUPFAM" id="SSF47473">
    <property type="entry name" value="EF-hand"/>
    <property type="match status" value="2"/>
</dbReference>
<protein>
    <recommendedName>
        <fullName evidence="3">EF-hand domain-containing protein</fullName>
    </recommendedName>
</protein>
<gene>
    <name evidence="4" type="ORF">OPV22_013427</name>
</gene>
<feature type="domain" description="EF-hand" evidence="3">
    <location>
        <begin position="194"/>
        <end position="220"/>
    </location>
</feature>
<dbReference type="PROSITE" id="PS50222">
    <property type="entry name" value="EF_HAND_2"/>
    <property type="match status" value="4"/>
</dbReference>
<comment type="caution">
    <text evidence="4">The sequence shown here is derived from an EMBL/GenBank/DDBJ whole genome shotgun (WGS) entry which is preliminary data.</text>
</comment>
<feature type="transmembrane region" description="Helical" evidence="2">
    <location>
        <begin position="6"/>
        <end position="23"/>
    </location>
</feature>
<keyword evidence="2" id="KW-1133">Transmembrane helix</keyword>
<sequence>MARSSVLLYLSVVVFIVLLLSFAPSRPNHPHRRLKLRSATSGRDRRSIPFDPVIADIERRREDREWERAHFFPQGNAPAMEAQPEWEDFMDAEDYINDEERFNVTDRIVKLFPKIDVGPADGFVSSNELTEWNLRQVEKEVMHRTQRDMELHDRNHDGFISFDEYEPPSWVHRYQYHDHNSTSDKVGWWKEDHFNASDMDGDGFLNLTEFNDFLHPADTNSPKLIQWLSKEEIRERDKDKDGKLNFQEFFNGLFDLIRRDDLYNLTHESDTSTEAPAKKLFSQLDHNNDGYLSEDELIPVIGDLHPSEYYYAKQQADYVISEADTDKDGRLNLKEMIENPYVFYSAIFTEEDDYNYHDEFR</sequence>
<keyword evidence="2" id="KW-0472">Membrane</keyword>
<dbReference type="InterPro" id="IPR011992">
    <property type="entry name" value="EF-hand-dom_pair"/>
</dbReference>
<dbReference type="FunFam" id="1.10.238.10:FF:000328">
    <property type="entry name" value="Calcium-binding EF hand family protein"/>
    <property type="match status" value="1"/>
</dbReference>
<name>A0AAV8R3U3_ENSVE</name>
<dbReference type="InterPro" id="IPR018247">
    <property type="entry name" value="EF_Hand_1_Ca_BS"/>
</dbReference>
<dbReference type="Pfam" id="PF13202">
    <property type="entry name" value="EF-hand_5"/>
    <property type="match status" value="2"/>
</dbReference>
<dbReference type="InterPro" id="IPR002048">
    <property type="entry name" value="EF_hand_dom"/>
</dbReference>
<evidence type="ECO:0000313" key="4">
    <source>
        <dbReference type="EMBL" id="KAJ8491706.1"/>
    </source>
</evidence>
<feature type="domain" description="EF-hand" evidence="3">
    <location>
        <begin position="272"/>
        <end position="307"/>
    </location>
</feature>
<dbReference type="GO" id="GO:0005509">
    <property type="term" value="F:calcium ion binding"/>
    <property type="evidence" value="ECO:0007669"/>
    <property type="project" value="InterPro"/>
</dbReference>
<dbReference type="PANTHER" id="PTHR10827">
    <property type="entry name" value="RETICULOCALBIN"/>
    <property type="match status" value="1"/>
</dbReference>
<evidence type="ECO:0000259" key="3">
    <source>
        <dbReference type="PROSITE" id="PS50222"/>
    </source>
</evidence>
<evidence type="ECO:0000313" key="5">
    <source>
        <dbReference type="Proteomes" id="UP001222027"/>
    </source>
</evidence>
<dbReference type="SMART" id="SM00054">
    <property type="entry name" value="EFh"/>
    <property type="match status" value="5"/>
</dbReference>
<feature type="domain" description="EF-hand" evidence="3">
    <location>
        <begin position="230"/>
        <end position="259"/>
    </location>
</feature>